<evidence type="ECO:0000313" key="8">
    <source>
        <dbReference type="Proteomes" id="UP001642464"/>
    </source>
</evidence>
<keyword evidence="2 5" id="KW-0812">Transmembrane</keyword>
<keyword evidence="4 5" id="KW-0472">Membrane</keyword>
<feature type="transmembrane region" description="Helical" evidence="5">
    <location>
        <begin position="125"/>
        <end position="146"/>
    </location>
</feature>
<dbReference type="Pfam" id="PF00916">
    <property type="entry name" value="Sulfate_transp"/>
    <property type="match status" value="1"/>
</dbReference>
<gene>
    <name evidence="7" type="ORF">SCF082_LOCUS31924</name>
</gene>
<feature type="domain" description="STAS" evidence="6">
    <location>
        <begin position="488"/>
        <end position="571"/>
    </location>
</feature>
<evidence type="ECO:0000256" key="3">
    <source>
        <dbReference type="ARBA" id="ARBA00022989"/>
    </source>
</evidence>
<keyword evidence="3 5" id="KW-1133">Transmembrane helix</keyword>
<name>A0ABP0NA91_9DINO</name>
<dbReference type="SUPFAM" id="SSF52091">
    <property type="entry name" value="SpoIIaa-like"/>
    <property type="match status" value="1"/>
</dbReference>
<dbReference type="PROSITE" id="PS50801">
    <property type="entry name" value="STAS"/>
    <property type="match status" value="1"/>
</dbReference>
<organism evidence="7 8">
    <name type="scientific">Durusdinium trenchii</name>
    <dbReference type="NCBI Taxonomy" id="1381693"/>
    <lineage>
        <taxon>Eukaryota</taxon>
        <taxon>Sar</taxon>
        <taxon>Alveolata</taxon>
        <taxon>Dinophyceae</taxon>
        <taxon>Suessiales</taxon>
        <taxon>Symbiodiniaceae</taxon>
        <taxon>Durusdinium</taxon>
    </lineage>
</organism>
<feature type="transmembrane region" description="Helical" evidence="5">
    <location>
        <begin position="202"/>
        <end position="220"/>
    </location>
</feature>
<comment type="subcellular location">
    <subcellularLocation>
        <location evidence="1">Membrane</location>
        <topology evidence="1">Multi-pass membrane protein</topology>
    </subcellularLocation>
</comment>
<dbReference type="PANTHER" id="PTHR11814">
    <property type="entry name" value="SULFATE TRANSPORTER"/>
    <property type="match status" value="1"/>
</dbReference>
<comment type="caution">
    <text evidence="7">The sequence shown here is derived from an EMBL/GenBank/DDBJ whole genome shotgun (WGS) entry which is preliminary data.</text>
</comment>
<evidence type="ECO:0000313" key="7">
    <source>
        <dbReference type="EMBL" id="CAK9060702.1"/>
    </source>
</evidence>
<evidence type="ECO:0000256" key="5">
    <source>
        <dbReference type="SAM" id="Phobius"/>
    </source>
</evidence>
<keyword evidence="8" id="KW-1185">Reference proteome</keyword>
<dbReference type="CDD" id="cd07042">
    <property type="entry name" value="STAS_SulP_like_sulfate_transporter"/>
    <property type="match status" value="1"/>
</dbReference>
<sequence length="663" mass="72924">MSGSEPLVRKTSGRKQSRTWWTVLQEQMPILFWLPRYPKENLSADLAGAMTLGCILIGQSLAHANLCMVDLINGPYSCMLPPMVYAIFGTCVHASVGTGGLVSLLTGEVLADQGDLAERTQKAAILTALVGIIMSIMGLLQLSFLVRFLSRPALSGFITASALLIILSQVAPMLGLPSWASKGGIVNVVKHHIKYLELLDPATTALSLVAVIFLMNAKILKKVKYLKFIGDFKELVLLALSAIFCNYYNPEVEEEFQIKVVGTMPSGLPSFVPPVQSMQDLRVAKELLPGAILVAFVVFLSSFAGAKKFAMKDGYQIRAFNELMALGFANFLGAFCGSVPTQIGLSRMGIAHQAGVRSQLGANILVGVVVCAGVVLFSRYIEHVPMCVLNAIIVNGASHLTEFDQAHELWAYATNERYNWKTRGDMLTWVIGFSCTLYFGAFQGMLSAVFASLIIILYQVVNPDIVQLGFREGDEIDAKRARKWMSVEREGALREPGILVLRLEGPLFYANVERLQEWIEEEELEIQEKEDVNGIVLSASAISFMDTTAVQTLTALAKTCADRGTLFCMANTFGQTGRIAADRLEPILESQLQDHFCDVPIAKGTPACKPRRFPKEDLSVWSGLRHCRPKVFTSRTARESCMQARAIGCYEYPQHQRRAQKSA</sequence>
<dbReference type="InterPro" id="IPR001902">
    <property type="entry name" value="SLC26A/SulP_fam"/>
</dbReference>
<dbReference type="Gene3D" id="3.30.750.24">
    <property type="entry name" value="STAS domain"/>
    <property type="match status" value="1"/>
</dbReference>
<feature type="transmembrane region" description="Helical" evidence="5">
    <location>
        <begin position="319"/>
        <end position="340"/>
    </location>
</feature>
<feature type="transmembrane region" description="Helical" evidence="5">
    <location>
        <begin position="46"/>
        <end position="72"/>
    </location>
</feature>
<evidence type="ECO:0000256" key="2">
    <source>
        <dbReference type="ARBA" id="ARBA00022692"/>
    </source>
</evidence>
<evidence type="ECO:0000259" key="6">
    <source>
        <dbReference type="PROSITE" id="PS50801"/>
    </source>
</evidence>
<dbReference type="InterPro" id="IPR011547">
    <property type="entry name" value="SLC26A/SulP_dom"/>
</dbReference>
<evidence type="ECO:0000256" key="4">
    <source>
        <dbReference type="ARBA" id="ARBA00023136"/>
    </source>
</evidence>
<dbReference type="EMBL" id="CAXAMM010027369">
    <property type="protein sequence ID" value="CAK9060702.1"/>
    <property type="molecule type" value="Genomic_DNA"/>
</dbReference>
<evidence type="ECO:0000256" key="1">
    <source>
        <dbReference type="ARBA" id="ARBA00004141"/>
    </source>
</evidence>
<protein>
    <recommendedName>
        <fullName evidence="6">STAS domain-containing protein</fullName>
    </recommendedName>
</protein>
<dbReference type="InterPro" id="IPR002645">
    <property type="entry name" value="STAS_dom"/>
</dbReference>
<dbReference type="Pfam" id="PF01740">
    <property type="entry name" value="STAS"/>
    <property type="match status" value="1"/>
</dbReference>
<feature type="transmembrane region" description="Helical" evidence="5">
    <location>
        <begin position="427"/>
        <end position="458"/>
    </location>
</feature>
<feature type="transmembrane region" description="Helical" evidence="5">
    <location>
        <begin position="84"/>
        <end position="105"/>
    </location>
</feature>
<dbReference type="Proteomes" id="UP001642464">
    <property type="component" value="Unassembled WGS sequence"/>
</dbReference>
<accession>A0ABP0NA91</accession>
<proteinExistence type="predicted"/>
<reference evidence="7 8" key="1">
    <citation type="submission" date="2024-02" db="EMBL/GenBank/DDBJ databases">
        <authorList>
            <person name="Chen Y."/>
            <person name="Shah S."/>
            <person name="Dougan E. K."/>
            <person name="Thang M."/>
            <person name="Chan C."/>
        </authorList>
    </citation>
    <scope>NUCLEOTIDE SEQUENCE [LARGE SCALE GENOMIC DNA]</scope>
</reference>
<feature type="transmembrane region" description="Helical" evidence="5">
    <location>
        <begin position="287"/>
        <end position="307"/>
    </location>
</feature>
<dbReference type="InterPro" id="IPR036513">
    <property type="entry name" value="STAS_dom_sf"/>
</dbReference>
<feature type="transmembrane region" description="Helical" evidence="5">
    <location>
        <begin position="360"/>
        <end position="381"/>
    </location>
</feature>
<feature type="transmembrane region" description="Helical" evidence="5">
    <location>
        <begin position="153"/>
        <end position="171"/>
    </location>
</feature>